<dbReference type="GO" id="GO:0006412">
    <property type="term" value="P:translation"/>
    <property type="evidence" value="ECO:0007669"/>
    <property type="project" value="InterPro"/>
</dbReference>
<keyword evidence="5" id="KW-0732">Signal</keyword>
<dbReference type="Gene3D" id="1.20.58.1040">
    <property type="match status" value="1"/>
</dbReference>
<dbReference type="FunFam" id="1.20.58.1040:FF:000001">
    <property type="entry name" value="Glucan endo-1,3-beta-glucosidase 4"/>
    <property type="match status" value="1"/>
</dbReference>
<evidence type="ECO:0000256" key="6">
    <source>
        <dbReference type="ARBA" id="ARBA00022980"/>
    </source>
</evidence>
<dbReference type="GO" id="GO:0022625">
    <property type="term" value="C:cytosolic large ribosomal subunit"/>
    <property type="evidence" value="ECO:0007669"/>
    <property type="project" value="TreeGrafter"/>
</dbReference>
<evidence type="ECO:0000256" key="2">
    <source>
        <dbReference type="ARBA" id="ARBA00005640"/>
    </source>
</evidence>
<accession>A0A9D3WLJ3</accession>
<evidence type="ECO:0000256" key="13">
    <source>
        <dbReference type="SAM" id="MobiDB-lite"/>
    </source>
</evidence>
<evidence type="ECO:0000256" key="1">
    <source>
        <dbReference type="ARBA" id="ARBA00004609"/>
    </source>
</evidence>
<comment type="similarity">
    <text evidence="2 12">Belongs to the eukaryotic ribosomal protein eL13 family.</text>
</comment>
<feature type="compositionally biased region" description="Pro residues" evidence="13">
    <location>
        <begin position="305"/>
        <end position="320"/>
    </location>
</feature>
<dbReference type="InterPro" id="IPR012946">
    <property type="entry name" value="X8"/>
</dbReference>
<keyword evidence="6 12" id="KW-0689">Ribosomal protein</keyword>
<dbReference type="Pfam" id="PF01294">
    <property type="entry name" value="Ribosomal_L13e"/>
    <property type="match status" value="1"/>
</dbReference>
<keyword evidence="11" id="KW-0449">Lipoprotein</keyword>
<dbReference type="OrthoDB" id="421038at2759"/>
<dbReference type="InterPro" id="IPR018256">
    <property type="entry name" value="Ribosomal_eL13_CS"/>
</dbReference>
<feature type="domain" description="X8" evidence="14">
    <location>
        <begin position="380"/>
        <end position="464"/>
    </location>
</feature>
<keyword evidence="7" id="KW-0472">Membrane</keyword>
<sequence>MVKHNNVVPNGHFKKHWQNYVKTWFNQPARKARRRIARQKKAVRIFPRPTAGPLRPIVHGQTLKYNMKLRAGKGFTLEELKAAGISKKLAPTIGIAVDHRRKNKSLEGLQANVQRLKTYKAKLVVFPRRARKLKAGDSTAEELATATQVQGPYMPISREKPSVELVKVTDDMKSFKAYNKLRVERMNERHIGARLKKAAEAEKEDKNALSNFFFFFFFLLTAMDSMTHCSNLLNSVLFVSILATIFSHCDARFMFHMWNQKGSNHHESPIDKQKLTSHFVSNVDPYTINSPLYLPPFDSLSPLPQPGGSPFTACPPPPPSSHSHGSSANPPSIFFSSPPQHQPTPPEHGLTPRPIYGPPTLNPPSSSVPPPKSSRSGGGVWCVAKPTVPDSIIQAAMDYACGSGGNCKAIQPNEPCFQPNTLISHASFAFNSYWLNTKGNGGTCDFGGTAMLVTVDPSFNKCKFGHA</sequence>
<name>A0A9D3WLJ3_9ROSI</name>
<keyword evidence="4" id="KW-0336">GPI-anchor</keyword>
<dbReference type="HAMAP" id="MF_00499">
    <property type="entry name" value="Ribosomal_eL13"/>
    <property type="match status" value="1"/>
</dbReference>
<dbReference type="Pfam" id="PF07983">
    <property type="entry name" value="X8"/>
    <property type="match status" value="1"/>
</dbReference>
<keyword evidence="3" id="KW-1003">Cell membrane</keyword>
<dbReference type="Proteomes" id="UP000828251">
    <property type="component" value="Unassembled WGS sequence"/>
</dbReference>
<protein>
    <recommendedName>
        <fullName evidence="12">60S ribosomal protein L13</fullName>
    </recommendedName>
</protein>
<dbReference type="InterPro" id="IPR001380">
    <property type="entry name" value="Ribosomal_eL13"/>
</dbReference>
<evidence type="ECO:0000259" key="14">
    <source>
        <dbReference type="SMART" id="SM00768"/>
    </source>
</evidence>
<evidence type="ECO:0000313" key="16">
    <source>
        <dbReference type="Proteomes" id="UP000828251"/>
    </source>
</evidence>
<dbReference type="FunFam" id="1.20.5.110:FF:000003">
    <property type="entry name" value="60S ribosomal protein L13"/>
    <property type="match status" value="1"/>
</dbReference>
<dbReference type="GO" id="GO:0005886">
    <property type="term" value="C:plasma membrane"/>
    <property type="evidence" value="ECO:0007669"/>
    <property type="project" value="UniProtKB-SubCell"/>
</dbReference>
<dbReference type="PROSITE" id="PS01104">
    <property type="entry name" value="RIBOSOMAL_L13E"/>
    <property type="match status" value="1"/>
</dbReference>
<dbReference type="GO" id="GO:0003723">
    <property type="term" value="F:RNA binding"/>
    <property type="evidence" value="ECO:0007669"/>
    <property type="project" value="TreeGrafter"/>
</dbReference>
<keyword evidence="10 12" id="KW-0687">Ribonucleoprotein</keyword>
<dbReference type="PANTHER" id="PTHR11722:SF0">
    <property type="entry name" value="LARGE RIBOSOMAL SUBUNIT PROTEIN EL13"/>
    <property type="match status" value="1"/>
</dbReference>
<feature type="compositionally biased region" description="Low complexity" evidence="13">
    <location>
        <begin position="321"/>
        <end position="332"/>
    </location>
</feature>
<proteinExistence type="inferred from homology"/>
<dbReference type="SMART" id="SM00768">
    <property type="entry name" value="X8"/>
    <property type="match status" value="1"/>
</dbReference>
<evidence type="ECO:0000256" key="3">
    <source>
        <dbReference type="ARBA" id="ARBA00022475"/>
    </source>
</evidence>
<gene>
    <name evidence="15" type="ORF">J1N35_002333</name>
</gene>
<evidence type="ECO:0000256" key="11">
    <source>
        <dbReference type="ARBA" id="ARBA00023288"/>
    </source>
</evidence>
<evidence type="ECO:0000256" key="8">
    <source>
        <dbReference type="ARBA" id="ARBA00023157"/>
    </source>
</evidence>
<dbReference type="EMBL" id="JAIQCV010000001">
    <property type="protein sequence ID" value="KAH1130955.1"/>
    <property type="molecule type" value="Genomic_DNA"/>
</dbReference>
<dbReference type="PANTHER" id="PTHR11722">
    <property type="entry name" value="60S RIBOSOMAL PROTEIN L13"/>
    <property type="match status" value="1"/>
</dbReference>
<dbReference type="GO" id="GO:0098552">
    <property type="term" value="C:side of membrane"/>
    <property type="evidence" value="ECO:0007669"/>
    <property type="project" value="UniProtKB-KW"/>
</dbReference>
<evidence type="ECO:0000256" key="9">
    <source>
        <dbReference type="ARBA" id="ARBA00023180"/>
    </source>
</evidence>
<evidence type="ECO:0000256" key="4">
    <source>
        <dbReference type="ARBA" id="ARBA00022622"/>
    </source>
</evidence>
<feature type="compositionally biased region" description="Pro residues" evidence="13">
    <location>
        <begin position="355"/>
        <end position="372"/>
    </location>
</feature>
<comment type="caution">
    <text evidence="15">The sequence shown here is derived from an EMBL/GenBank/DDBJ whole genome shotgun (WGS) entry which is preliminary data.</text>
</comment>
<dbReference type="GO" id="GO:0003735">
    <property type="term" value="F:structural constituent of ribosome"/>
    <property type="evidence" value="ECO:0007669"/>
    <property type="project" value="InterPro"/>
</dbReference>
<dbReference type="Gene3D" id="1.20.5.110">
    <property type="match status" value="1"/>
</dbReference>
<feature type="region of interest" description="Disordered" evidence="13">
    <location>
        <begin position="305"/>
        <end position="376"/>
    </location>
</feature>
<comment type="subcellular location">
    <subcellularLocation>
        <location evidence="1">Cell membrane</location>
        <topology evidence="1">Lipid-anchor</topology>
        <topology evidence="1">GPI-anchor</topology>
    </subcellularLocation>
</comment>
<evidence type="ECO:0000256" key="12">
    <source>
        <dbReference type="RuleBase" id="RU000572"/>
    </source>
</evidence>
<organism evidence="15 16">
    <name type="scientific">Gossypium stocksii</name>
    <dbReference type="NCBI Taxonomy" id="47602"/>
    <lineage>
        <taxon>Eukaryota</taxon>
        <taxon>Viridiplantae</taxon>
        <taxon>Streptophyta</taxon>
        <taxon>Embryophyta</taxon>
        <taxon>Tracheophyta</taxon>
        <taxon>Spermatophyta</taxon>
        <taxon>Magnoliopsida</taxon>
        <taxon>eudicotyledons</taxon>
        <taxon>Gunneridae</taxon>
        <taxon>Pentapetalae</taxon>
        <taxon>rosids</taxon>
        <taxon>malvids</taxon>
        <taxon>Malvales</taxon>
        <taxon>Malvaceae</taxon>
        <taxon>Malvoideae</taxon>
        <taxon>Gossypium</taxon>
    </lineage>
</organism>
<evidence type="ECO:0000256" key="5">
    <source>
        <dbReference type="ARBA" id="ARBA00022729"/>
    </source>
</evidence>
<evidence type="ECO:0000313" key="15">
    <source>
        <dbReference type="EMBL" id="KAH1130955.1"/>
    </source>
</evidence>
<keyword evidence="9" id="KW-0325">Glycoprotein</keyword>
<dbReference type="AlphaFoldDB" id="A0A9D3WLJ3"/>
<evidence type="ECO:0000256" key="7">
    <source>
        <dbReference type="ARBA" id="ARBA00023136"/>
    </source>
</evidence>
<evidence type="ECO:0000256" key="10">
    <source>
        <dbReference type="ARBA" id="ARBA00023274"/>
    </source>
</evidence>
<keyword evidence="16" id="KW-1185">Reference proteome</keyword>
<keyword evidence="8" id="KW-1015">Disulfide bond</keyword>
<dbReference type="GO" id="GO:0009506">
    <property type="term" value="C:plasmodesma"/>
    <property type="evidence" value="ECO:0007669"/>
    <property type="project" value="UniProtKB-ARBA"/>
</dbReference>
<reference evidence="15 16" key="1">
    <citation type="journal article" date="2021" name="Plant Biotechnol. J.">
        <title>Multi-omics assisted identification of the key and species-specific regulatory components of drought-tolerant mechanisms in Gossypium stocksii.</title>
        <authorList>
            <person name="Yu D."/>
            <person name="Ke L."/>
            <person name="Zhang D."/>
            <person name="Wu Y."/>
            <person name="Sun Y."/>
            <person name="Mei J."/>
            <person name="Sun J."/>
            <person name="Sun Y."/>
        </authorList>
    </citation>
    <scope>NUCLEOTIDE SEQUENCE [LARGE SCALE GENOMIC DNA]</scope>
    <source>
        <strain evidence="16">cv. E1</strain>
        <tissue evidence="15">Leaf</tissue>
    </source>
</reference>